<organism evidence="1 2">
    <name type="scientific">Pseudarthrobacter siccitolerans</name>
    <dbReference type="NCBI Taxonomy" id="861266"/>
    <lineage>
        <taxon>Bacteria</taxon>
        <taxon>Bacillati</taxon>
        <taxon>Actinomycetota</taxon>
        <taxon>Actinomycetes</taxon>
        <taxon>Micrococcales</taxon>
        <taxon>Micrococcaceae</taxon>
        <taxon>Pseudarthrobacter</taxon>
    </lineage>
</organism>
<dbReference type="AlphaFoldDB" id="A0A024H868"/>
<sequence length="64" mass="6996">MMPDGSGLWMAVDGVQARELIWREQGFTVAHLYSSADGVQAKLDTKLSYVPGGQEELRIAGDRS</sequence>
<proteinExistence type="predicted"/>
<keyword evidence="2" id="KW-1185">Reference proteome</keyword>
<comment type="caution">
    <text evidence="1">The sequence shown here is derived from an EMBL/GenBank/DDBJ whole genome shotgun (WGS) entry which is preliminary data.</text>
</comment>
<protein>
    <submittedName>
        <fullName evidence="1">Uncharacterized protein</fullName>
    </submittedName>
</protein>
<evidence type="ECO:0000313" key="2">
    <source>
        <dbReference type="Proteomes" id="UP000035722"/>
    </source>
</evidence>
<accession>A0A024H868</accession>
<evidence type="ECO:0000313" key="1">
    <source>
        <dbReference type="EMBL" id="CCQ48193.1"/>
    </source>
</evidence>
<dbReference type="STRING" id="861266.ARTSIC4J27_4195"/>
<gene>
    <name evidence="1" type="ORF">ARTSIC4J27_4195</name>
</gene>
<name>A0A024H868_9MICC</name>
<reference evidence="2" key="1">
    <citation type="journal article" date="2014" name="Genome Announc.">
        <title>Genome Sequence of Arthrobacter siccitolerans 4J27, a Xeroprotectant-Producing Desiccation-Tolerant Microorganism.</title>
        <authorList>
            <person name="Manzanera M."/>
            <person name="Santa-Cruz-Calvo L."/>
            <person name="Vilchez J.I."/>
            <person name="Garcia-Fontana C."/>
            <person name="Silva-Castro G.A."/>
            <person name="Calvo C."/>
            <person name="Gonzalez-Lopez J."/>
        </authorList>
    </citation>
    <scope>NUCLEOTIDE SEQUENCE [LARGE SCALE GENOMIC DNA]</scope>
    <source>
        <strain evidence="2">4J27</strain>
    </source>
</reference>
<dbReference type="EMBL" id="CAQI01000059">
    <property type="protein sequence ID" value="CCQ48193.1"/>
    <property type="molecule type" value="Genomic_DNA"/>
</dbReference>
<dbReference type="Proteomes" id="UP000035722">
    <property type="component" value="Unassembled WGS sequence"/>
</dbReference>